<dbReference type="Proteomes" id="UP000272942">
    <property type="component" value="Unassembled WGS sequence"/>
</dbReference>
<dbReference type="SUPFAM" id="SSF88688">
    <property type="entry name" value="Families 57/38 glycoside transferase middle domain"/>
    <property type="match status" value="1"/>
</dbReference>
<evidence type="ECO:0000256" key="10">
    <source>
        <dbReference type="ARBA" id="ARBA00093232"/>
    </source>
</evidence>
<evidence type="ECO:0000256" key="1">
    <source>
        <dbReference type="ARBA" id="ARBA00001947"/>
    </source>
</evidence>
<accession>A0A183AHZ1</accession>
<dbReference type="InterPro" id="IPR027291">
    <property type="entry name" value="Glyco_hydro_38_N_sf"/>
</dbReference>
<evidence type="ECO:0000256" key="4">
    <source>
        <dbReference type="ARBA" id="ARBA00022801"/>
    </source>
</evidence>
<dbReference type="FunFam" id="1.20.1270.50:FF:000001">
    <property type="entry name" value="Alpha-mannosidase"/>
    <property type="match status" value="1"/>
</dbReference>
<dbReference type="InterPro" id="IPR050843">
    <property type="entry name" value="Glycosyl_Hydrlase_38"/>
</dbReference>
<dbReference type="EC" id="3.2.1.114" evidence="8"/>
<evidence type="ECO:0000259" key="11">
    <source>
        <dbReference type="SMART" id="SM00872"/>
    </source>
</evidence>
<dbReference type="GO" id="GO:0006013">
    <property type="term" value="P:mannose metabolic process"/>
    <property type="evidence" value="ECO:0007669"/>
    <property type="project" value="InterPro"/>
</dbReference>
<dbReference type="OrthoDB" id="10261055at2759"/>
<evidence type="ECO:0000313" key="13">
    <source>
        <dbReference type="Proteomes" id="UP000272942"/>
    </source>
</evidence>
<dbReference type="GO" id="GO:0030246">
    <property type="term" value="F:carbohydrate binding"/>
    <property type="evidence" value="ECO:0007669"/>
    <property type="project" value="InterPro"/>
</dbReference>
<evidence type="ECO:0000313" key="14">
    <source>
        <dbReference type="WBParaSite" id="ECPE_0000658901-mRNA-1"/>
    </source>
</evidence>
<organism evidence="14">
    <name type="scientific">Echinostoma caproni</name>
    <dbReference type="NCBI Taxonomy" id="27848"/>
    <lineage>
        <taxon>Eukaryota</taxon>
        <taxon>Metazoa</taxon>
        <taxon>Spiralia</taxon>
        <taxon>Lophotrochozoa</taxon>
        <taxon>Platyhelminthes</taxon>
        <taxon>Trematoda</taxon>
        <taxon>Digenea</taxon>
        <taxon>Plagiorchiida</taxon>
        <taxon>Echinostomata</taxon>
        <taxon>Echinostomatoidea</taxon>
        <taxon>Echinostomatidae</taxon>
        <taxon>Echinostoma</taxon>
    </lineage>
</organism>
<dbReference type="Pfam" id="PF09261">
    <property type="entry name" value="Alpha-mann_mid"/>
    <property type="match status" value="1"/>
</dbReference>
<comment type="similarity">
    <text evidence="2">Belongs to the glycosyl hydrolase 38 family.</text>
</comment>
<protein>
    <recommendedName>
        <fullName evidence="8">mannosyl-oligosaccharide 1,3-1,6-alpha-mannosidase</fullName>
        <ecNumber evidence="8">3.2.1.114</ecNumber>
    </recommendedName>
    <alternativeName>
        <fullName evidence="9">Mannosyl-oligosaccharide 1,3-1,6-alpha-mannosidase</fullName>
    </alternativeName>
</protein>
<comment type="cofactor">
    <cofactor evidence="1">
        <name>Zn(2+)</name>
        <dbReference type="ChEBI" id="CHEBI:29105"/>
    </cofactor>
</comment>
<dbReference type="WBParaSite" id="ECPE_0000658901-mRNA-1">
    <property type="protein sequence ID" value="ECPE_0000658901-mRNA-1"/>
    <property type="gene ID" value="ECPE_0000658901"/>
</dbReference>
<gene>
    <name evidence="12" type="ORF">ECPE_LOCUS6576</name>
</gene>
<dbReference type="Gene3D" id="2.70.98.30">
    <property type="entry name" value="Golgi alpha-mannosidase II, domain 4"/>
    <property type="match status" value="1"/>
</dbReference>
<comment type="catalytic activity">
    <reaction evidence="10">
        <text>N(4)-{beta-D-GlcNAc-(1-&gt;2)-alpha-D-Man-(1-&gt;3)-[alpha-D-Man-(1-&gt;3)-[alpha-D-Man-(1-&gt;6)]-alpha-D-Man-(1-&gt;6)]-beta-D-Man-(1-&gt;4)-beta-D-GlcNAc-(1-&gt;4)-beta-D-GlcNAc}-L-asparaginyl-[protein] + 2 H2O = 2 alpha-D-mannopyranose + an N(4)-{beta-D-GlcNAc-(1-&gt;2)-alpha-D-Man-(1-&gt;3)-[alpha-D-Man-(1-&gt;6)]-beta-D-Man-(1-&gt;4)-beta-D-GlcNAc-(1-&gt;4)-beta-D-GlcNAc}-L-asparaginyl-[protein]</text>
        <dbReference type="Rhea" id="RHEA:56052"/>
        <dbReference type="Rhea" id="RHEA-COMP:14368"/>
        <dbReference type="Rhea" id="RHEA-COMP:14369"/>
        <dbReference type="ChEBI" id="CHEBI:15377"/>
        <dbReference type="ChEBI" id="CHEBI:28729"/>
        <dbReference type="ChEBI" id="CHEBI:60615"/>
        <dbReference type="ChEBI" id="CHEBI:60625"/>
        <dbReference type="EC" id="3.2.1.114"/>
    </reaction>
</comment>
<dbReference type="AlphaFoldDB" id="A0A183AHZ1"/>
<proteinExistence type="inferred from homology"/>
<evidence type="ECO:0000256" key="2">
    <source>
        <dbReference type="ARBA" id="ARBA00009792"/>
    </source>
</evidence>
<evidence type="ECO:0000256" key="5">
    <source>
        <dbReference type="ARBA" id="ARBA00022833"/>
    </source>
</evidence>
<dbReference type="Pfam" id="PF01074">
    <property type="entry name" value="Glyco_hydro_38N"/>
    <property type="match status" value="1"/>
</dbReference>
<dbReference type="Gene3D" id="3.20.110.10">
    <property type="entry name" value="Glycoside hydrolase 38, N terminal domain"/>
    <property type="match status" value="1"/>
</dbReference>
<reference evidence="14" key="1">
    <citation type="submission" date="2016-06" db="UniProtKB">
        <authorList>
            <consortium name="WormBaseParasite"/>
        </authorList>
    </citation>
    <scope>IDENTIFICATION</scope>
</reference>
<dbReference type="Gene3D" id="1.20.1270.50">
    <property type="entry name" value="Glycoside hydrolase family 38, central domain"/>
    <property type="match status" value="1"/>
</dbReference>
<dbReference type="GO" id="GO:0006491">
    <property type="term" value="P:N-glycan processing"/>
    <property type="evidence" value="ECO:0007669"/>
    <property type="project" value="TreeGrafter"/>
</dbReference>
<dbReference type="InterPro" id="IPR037094">
    <property type="entry name" value="Glyco_hydro_38_cen_sf"/>
</dbReference>
<dbReference type="SMART" id="SM00872">
    <property type="entry name" value="Alpha-mann_mid"/>
    <property type="match status" value="1"/>
</dbReference>
<dbReference type="InterPro" id="IPR011330">
    <property type="entry name" value="Glyco_hydro/deAcase_b/a-brl"/>
</dbReference>
<dbReference type="GO" id="GO:0046872">
    <property type="term" value="F:metal ion binding"/>
    <property type="evidence" value="ECO:0007669"/>
    <property type="project" value="UniProtKB-KW"/>
</dbReference>
<keyword evidence="13" id="KW-1185">Reference proteome</keyword>
<dbReference type="InterPro" id="IPR015341">
    <property type="entry name" value="Glyco_hydro_38_cen"/>
</dbReference>
<sequence length="738" mass="83871">MCLQLSSQTHSISDRLLRSGQMEIVSGGWVMPDEAASSYYAIVDQVIEGHHWLWENFAYRPNVSWAIDPFGQSTTMAYLVRKMGFTGMVIGRVHYEVKKYLALRKALEFKWRQSWDRNTQAQIPCHMLAFYAYDVPHTCGPDPAVCCQFDFRRLKMFPCPWKIQPKEIHPGNVAERTALLIDQYRKKSTLYNQRGVLLVPLGDDFRFLSTTEWELQLNNYNQIIHYLEAHPELRVKLRFATLSEYFREFYRHRNHDYWSGYFTSRPIEKLITRVLESELRAAEILYTYARRLILSAMNEAAALGALVFQLDSRLSEARRNLGLFQHHDAVTGTAKPHVAADYNQRLLAALQNCRLISTISAAVLLLIPQQTEIEVRTNPPMNLAQVVGTLQELETASLTENAIAALRNIEDNYSPSAAPIPYRLKFEAPDYPIPIVLFNPLPHPRTTVVTIEMHGTHESFNVNISPSFVGAPQDTTIIQVESLSTESTQPVRLRVGPVHLAPLSVSQLVLIPSESSGEKSVLVSPEPPVPTKNSNLIWLSSESIRLGFDGTTGFLRFIRRQYYDKIPFQGNLYPMPCGVFIQSVPSEMNKPAAAVVVPRLNLFSTYTHGVTSPDPGSIYVWLDRRSPHDDNRGLFDALLGTWIARSNFRLFAELVSPDLLFHPGAAPVLTHAAHNILTDLVRPVQRFIADHHMSPHMARTVSLMPDFTLPSDYELVSLKTFNLKTELFKLHQFTNSLF</sequence>
<keyword evidence="4" id="KW-0378">Hydrolase</keyword>
<evidence type="ECO:0000256" key="6">
    <source>
        <dbReference type="ARBA" id="ARBA00023295"/>
    </source>
</evidence>
<evidence type="ECO:0000313" key="12">
    <source>
        <dbReference type="EMBL" id="VDP78722.1"/>
    </source>
</evidence>
<evidence type="ECO:0000256" key="3">
    <source>
        <dbReference type="ARBA" id="ARBA00022723"/>
    </source>
</evidence>
<dbReference type="SUPFAM" id="SSF74650">
    <property type="entry name" value="Galactose mutarotase-like"/>
    <property type="match status" value="1"/>
</dbReference>
<dbReference type="EMBL" id="UZAN01043589">
    <property type="protein sequence ID" value="VDP78722.1"/>
    <property type="molecule type" value="Genomic_DNA"/>
</dbReference>
<dbReference type="InterPro" id="IPR028995">
    <property type="entry name" value="Glyco_hydro_57/38_cen_sf"/>
</dbReference>
<dbReference type="PANTHER" id="PTHR11607">
    <property type="entry name" value="ALPHA-MANNOSIDASE"/>
    <property type="match status" value="1"/>
</dbReference>
<name>A0A183AHZ1_9TREM</name>
<dbReference type="InterPro" id="IPR011013">
    <property type="entry name" value="Gal_mutarotase_sf_dom"/>
</dbReference>
<dbReference type="GO" id="GO:0004572">
    <property type="term" value="F:mannosyl-oligosaccharide 1,3-1,6-alpha-mannosidase activity"/>
    <property type="evidence" value="ECO:0007669"/>
    <property type="project" value="UniProtKB-EC"/>
</dbReference>
<reference evidence="12 13" key="2">
    <citation type="submission" date="2018-11" db="EMBL/GenBank/DDBJ databases">
        <authorList>
            <consortium name="Pathogen Informatics"/>
        </authorList>
    </citation>
    <scope>NUCLEOTIDE SEQUENCE [LARGE SCALE GENOMIC DNA]</scope>
    <source>
        <strain evidence="12 13">Egypt</strain>
    </source>
</reference>
<dbReference type="SUPFAM" id="SSF88713">
    <property type="entry name" value="Glycoside hydrolase/deacetylase"/>
    <property type="match status" value="1"/>
</dbReference>
<keyword evidence="5" id="KW-0862">Zinc</keyword>
<feature type="domain" description="Glycoside hydrolase family 38 central" evidence="11">
    <location>
        <begin position="256"/>
        <end position="346"/>
    </location>
</feature>
<evidence type="ECO:0000256" key="8">
    <source>
        <dbReference type="ARBA" id="ARBA00066412"/>
    </source>
</evidence>
<dbReference type="GO" id="GO:0000139">
    <property type="term" value="C:Golgi membrane"/>
    <property type="evidence" value="ECO:0007669"/>
    <property type="project" value="TreeGrafter"/>
</dbReference>
<evidence type="ECO:0000256" key="9">
    <source>
        <dbReference type="ARBA" id="ARBA00083602"/>
    </source>
</evidence>
<dbReference type="InterPro" id="IPR000602">
    <property type="entry name" value="Glyco_hydro_38_N"/>
</dbReference>
<comment type="function">
    <text evidence="7">Catalyzes the first committed step in the biosynthesis of complex N-glycans. It controls conversion of high mannose to complex N-glycans; the final hydrolytic step in the N-glycan maturation pathway.</text>
</comment>
<keyword evidence="3" id="KW-0479">Metal-binding</keyword>
<keyword evidence="6" id="KW-0326">Glycosidase</keyword>
<dbReference type="PANTHER" id="PTHR11607:SF3">
    <property type="entry name" value="LYSOSOMAL ALPHA-MANNOSIDASE"/>
    <property type="match status" value="1"/>
</dbReference>
<evidence type="ECO:0000256" key="7">
    <source>
        <dbReference type="ARBA" id="ARBA00059516"/>
    </source>
</evidence>